<evidence type="ECO:0000313" key="8">
    <source>
        <dbReference type="EMBL" id="MPL65779.1"/>
    </source>
</evidence>
<reference evidence="8" key="1">
    <citation type="submission" date="2019-08" db="EMBL/GenBank/DDBJ databases">
        <authorList>
            <person name="Kucharzyk K."/>
            <person name="Murdoch R.W."/>
            <person name="Higgins S."/>
            <person name="Loffler F."/>
        </authorList>
    </citation>
    <scope>NUCLEOTIDE SEQUENCE</scope>
</reference>
<dbReference type="GO" id="GO:0008901">
    <property type="term" value="F:ferredoxin hydrogenase activity"/>
    <property type="evidence" value="ECO:0007669"/>
    <property type="project" value="InterPro"/>
</dbReference>
<comment type="similarity">
    <text evidence="3">Belongs to the [NiFe]/[NiFeSe] hydrogenase large subunit family.</text>
</comment>
<comment type="cofactor">
    <cofactor evidence="1">
        <name>Ni(2+)</name>
        <dbReference type="ChEBI" id="CHEBI:49786"/>
    </cofactor>
</comment>
<comment type="subcellular location">
    <subcellularLocation>
        <location evidence="2">Cell envelope</location>
    </subcellularLocation>
</comment>
<proteinExistence type="inferred from homology"/>
<organism evidence="8">
    <name type="scientific">bioreactor metagenome</name>
    <dbReference type="NCBI Taxonomy" id="1076179"/>
    <lineage>
        <taxon>unclassified sequences</taxon>
        <taxon>metagenomes</taxon>
        <taxon>ecological metagenomes</taxon>
    </lineage>
</organism>
<dbReference type="EC" id="1.12.99.6" evidence="8"/>
<evidence type="ECO:0000256" key="7">
    <source>
        <dbReference type="ARBA" id="ARBA00023002"/>
    </source>
</evidence>
<sequence>MSQHKLLFSPVTRLSGLLSVELTMDNTYISEADACCTMFRGYEYIMRNRHITDAVYLTQRICGICSTVHGAVASYLLDKIYDNDIEENAQYLRNIMLAADFLQNHIRHFYFFELPDYVIMPEQPPFLQQNCLDCRLDEEQNHRLAGNYIRAVKVTEQSHQILALFGGKAPHQHSFVHGGVAVAPTADKITQALALLRDIRDFAQRCLMPDTELIASCYDDYFHIGKTAGRFLSFGLFRFGEKNNNPLWKSGVLEDNQLTQPRLDLIQEDISHAWFQRTKWMNEAEPAPYKHGAYTWTKAVLYQGKHFEGGPLARMVINGYYTGGTSTMDRIVARSIETLMLTELMEEWLKKLQPGTPPIMQKKQIVTSQTIAVTDAMRGPLLHSALIQDEEVARYDIITPTGWNFSPKDDSGNRGPVEMALVGTHMYSPDLRYVIPGRIIRSFDPCISCATH</sequence>
<evidence type="ECO:0000256" key="5">
    <source>
        <dbReference type="ARBA" id="ARBA00022596"/>
    </source>
</evidence>
<evidence type="ECO:0000256" key="6">
    <source>
        <dbReference type="ARBA" id="ARBA00022723"/>
    </source>
</evidence>
<dbReference type="GO" id="GO:0016151">
    <property type="term" value="F:nickel cation binding"/>
    <property type="evidence" value="ECO:0007669"/>
    <property type="project" value="InterPro"/>
</dbReference>
<dbReference type="InterPro" id="IPR018194">
    <property type="entry name" value="Ni-dep_hyd_lsu_Ni_BS"/>
</dbReference>
<dbReference type="InterPro" id="IPR029014">
    <property type="entry name" value="NiFe-Hase_large"/>
</dbReference>
<dbReference type="Gene3D" id="1.10.645.10">
    <property type="entry name" value="Cytochrome-c3 Hydrogenase, chain B"/>
    <property type="match status" value="1"/>
</dbReference>
<dbReference type="InterPro" id="IPR050867">
    <property type="entry name" value="NiFe/NiFeSe_hydrgnase_LSU"/>
</dbReference>
<keyword evidence="5" id="KW-0533">Nickel</keyword>
<dbReference type="PANTHER" id="PTHR42958">
    <property type="entry name" value="HYDROGENASE-2 LARGE CHAIN"/>
    <property type="match status" value="1"/>
</dbReference>
<dbReference type="GO" id="GO:0033748">
    <property type="term" value="F:hydrogenase (acceptor) activity"/>
    <property type="evidence" value="ECO:0007669"/>
    <property type="project" value="UniProtKB-EC"/>
</dbReference>
<evidence type="ECO:0000256" key="4">
    <source>
        <dbReference type="ARBA" id="ARBA00011771"/>
    </source>
</evidence>
<dbReference type="AlphaFoldDB" id="A0A644TGE9"/>
<dbReference type="SUPFAM" id="SSF56762">
    <property type="entry name" value="HydB/Nqo4-like"/>
    <property type="match status" value="1"/>
</dbReference>
<comment type="caution">
    <text evidence="8">The sequence shown here is derived from an EMBL/GenBank/DDBJ whole genome shotgun (WGS) entry which is preliminary data.</text>
</comment>
<keyword evidence="6" id="KW-0479">Metal-binding</keyword>
<dbReference type="PANTHER" id="PTHR42958:SF2">
    <property type="entry name" value="UPTAKE HYDROGENASE LARGE SUBUNIT"/>
    <property type="match status" value="1"/>
</dbReference>
<protein>
    <submittedName>
        <fullName evidence="8">Periplasmic [NiFeSe] hydrogenase large subunit</fullName>
        <ecNumber evidence="8">1.12.99.6</ecNumber>
    </submittedName>
</protein>
<evidence type="ECO:0000256" key="3">
    <source>
        <dbReference type="ARBA" id="ARBA00009292"/>
    </source>
</evidence>
<dbReference type="EMBL" id="VSSQ01000029">
    <property type="protein sequence ID" value="MPL65779.1"/>
    <property type="molecule type" value="Genomic_DNA"/>
</dbReference>
<dbReference type="InterPro" id="IPR001501">
    <property type="entry name" value="Ni-dep_hyd_lsu"/>
</dbReference>
<keyword evidence="7 8" id="KW-0560">Oxidoreductase</keyword>
<accession>A0A644TGE9</accession>
<gene>
    <name evidence="8" type="ORF">SDC9_11443</name>
</gene>
<dbReference type="PROSITE" id="PS00508">
    <property type="entry name" value="NI_HGENASE_L_2"/>
    <property type="match status" value="1"/>
</dbReference>
<evidence type="ECO:0000256" key="1">
    <source>
        <dbReference type="ARBA" id="ARBA00001967"/>
    </source>
</evidence>
<evidence type="ECO:0000256" key="2">
    <source>
        <dbReference type="ARBA" id="ARBA00004196"/>
    </source>
</evidence>
<name>A0A644TGE9_9ZZZZ</name>
<comment type="subunit">
    <text evidence="4">Heterodimer of a large and a small subunit.</text>
</comment>
<dbReference type="GO" id="GO:0030313">
    <property type="term" value="C:cell envelope"/>
    <property type="evidence" value="ECO:0007669"/>
    <property type="project" value="UniProtKB-SubCell"/>
</dbReference>
<dbReference type="Pfam" id="PF00374">
    <property type="entry name" value="NiFeSe_Hases"/>
    <property type="match status" value="3"/>
</dbReference>